<dbReference type="SUPFAM" id="SSF55298">
    <property type="entry name" value="YjgF-like"/>
    <property type="match status" value="1"/>
</dbReference>
<dbReference type="InterPro" id="IPR013813">
    <property type="entry name" value="Endoribo_LPSP/chorism_mut-like"/>
</dbReference>
<evidence type="ECO:0000313" key="2">
    <source>
        <dbReference type="EMBL" id="CAD8439792.1"/>
    </source>
</evidence>
<dbReference type="PANTHER" id="PTHR43760:SF1">
    <property type="entry name" value="ENDORIBONUCLEASE L-PSP_CHORISMATE MUTASE-LIKE DOMAIN-CONTAINING PROTEIN"/>
    <property type="match status" value="1"/>
</dbReference>
<sequence>MLRIPRSLARRAPSPFLRGTLGGRAYIHVEKRLEELGYTLPVPPKSQANYVQCNQVDNIVYVAGHLPVPAGGELMRGIVGKDYDLKEAQYAAKLVALNFISTLKHNLGDLDKVKKIVKVVGFVASTDDFTEHHLVINGFSDTMGEVFGKKGRHARSAVGHHILPLNVPVEIEAIIEVDPGVKVRDDL</sequence>
<evidence type="ECO:0000259" key="1">
    <source>
        <dbReference type="Pfam" id="PF14588"/>
    </source>
</evidence>
<dbReference type="EMBL" id="HBEM01007889">
    <property type="protein sequence ID" value="CAD8439792.1"/>
    <property type="molecule type" value="Transcribed_RNA"/>
</dbReference>
<name>A0A7S0D0W0_9EUKA</name>
<gene>
    <name evidence="2" type="ORF">LAMO00422_LOCUS5541</name>
</gene>
<reference evidence="2" key="1">
    <citation type="submission" date="2021-01" db="EMBL/GenBank/DDBJ databases">
        <authorList>
            <person name="Corre E."/>
            <person name="Pelletier E."/>
            <person name="Niang G."/>
            <person name="Scheremetjew M."/>
            <person name="Finn R."/>
            <person name="Kale V."/>
            <person name="Holt S."/>
            <person name="Cochrane G."/>
            <person name="Meng A."/>
            <person name="Brown T."/>
            <person name="Cohen L."/>
        </authorList>
    </citation>
    <scope>NUCLEOTIDE SEQUENCE</scope>
    <source>
        <strain evidence="2">CCMP2058</strain>
    </source>
</reference>
<dbReference type="PANTHER" id="PTHR43760">
    <property type="entry name" value="ENDORIBONUCLEASE-RELATED"/>
    <property type="match status" value="1"/>
</dbReference>
<dbReference type="AlphaFoldDB" id="A0A7S0D0W0"/>
<feature type="domain" description="Endoribonuclease L-PSP/chorismate mutase-like" evidence="1">
    <location>
        <begin position="31"/>
        <end position="167"/>
    </location>
</feature>
<protein>
    <recommendedName>
        <fullName evidence="1">Endoribonuclease L-PSP/chorismate mutase-like domain-containing protein</fullName>
    </recommendedName>
</protein>
<dbReference type="InterPro" id="IPR035959">
    <property type="entry name" value="RutC-like_sf"/>
</dbReference>
<dbReference type="Gene3D" id="3.30.1330.40">
    <property type="entry name" value="RutC-like"/>
    <property type="match status" value="1"/>
</dbReference>
<dbReference type="Pfam" id="PF14588">
    <property type="entry name" value="YjgF_endoribonc"/>
    <property type="match status" value="1"/>
</dbReference>
<proteinExistence type="predicted"/>
<accession>A0A7S0D0W0</accession>
<organism evidence="2">
    <name type="scientific">Amorphochlora amoebiformis</name>
    <dbReference type="NCBI Taxonomy" id="1561963"/>
    <lineage>
        <taxon>Eukaryota</taxon>
        <taxon>Sar</taxon>
        <taxon>Rhizaria</taxon>
        <taxon>Cercozoa</taxon>
        <taxon>Chlorarachniophyceae</taxon>
        <taxon>Amorphochlora</taxon>
    </lineage>
</organism>
<dbReference type="CDD" id="cd02199">
    <property type="entry name" value="YjgF_YER057c_UK114_like_1"/>
    <property type="match status" value="1"/>
</dbReference>